<dbReference type="InterPro" id="IPR036249">
    <property type="entry name" value="Thioredoxin-like_sf"/>
</dbReference>
<feature type="signal peptide" evidence="1">
    <location>
        <begin position="1"/>
        <end position="20"/>
    </location>
</feature>
<dbReference type="GO" id="GO:0004791">
    <property type="term" value="F:thioredoxin-disulfide reductase (NADPH) activity"/>
    <property type="evidence" value="ECO:0007669"/>
    <property type="project" value="TreeGrafter"/>
</dbReference>
<reference evidence="3 4" key="1">
    <citation type="journal article" date="2017" name="BMC Genomics">
        <title>Genome sequencing of 39 Akkermansia muciniphila isolates reveals its population structure, genomic and functional diverisity, and global distribution in mammalian gut microbiotas.</title>
        <authorList>
            <person name="Guo X."/>
            <person name="Li S."/>
            <person name="Zhang J."/>
            <person name="Wu F."/>
            <person name="Li X."/>
            <person name="Wu D."/>
            <person name="Zhang M."/>
            <person name="Ou Z."/>
            <person name="Jie Z."/>
            <person name="Yan Q."/>
            <person name="Li P."/>
            <person name="Yi J."/>
            <person name="Peng Y."/>
        </authorList>
    </citation>
    <scope>NUCLEOTIDE SEQUENCE [LARGE SCALE GENOMIC DNA]</scope>
    <source>
        <strain evidence="3 4">GP24</strain>
    </source>
</reference>
<dbReference type="SUPFAM" id="SSF52833">
    <property type="entry name" value="Thioredoxin-like"/>
    <property type="match status" value="1"/>
</dbReference>
<gene>
    <name evidence="3" type="ORF">CXU22_08015</name>
</gene>
<dbReference type="EMBL" id="PJKA01000012">
    <property type="protein sequence ID" value="PNC17685.1"/>
    <property type="molecule type" value="Genomic_DNA"/>
</dbReference>
<dbReference type="InterPro" id="IPR012336">
    <property type="entry name" value="Thioredoxin-like_fold"/>
</dbReference>
<dbReference type="AlphaFoldDB" id="A0A2N8HCR6"/>
<keyword evidence="1" id="KW-0732">Signal</keyword>
<evidence type="ECO:0000256" key="1">
    <source>
        <dbReference type="SAM" id="SignalP"/>
    </source>
</evidence>
<dbReference type="Gene3D" id="3.40.30.10">
    <property type="entry name" value="Glutaredoxin"/>
    <property type="match status" value="1"/>
</dbReference>
<organism evidence="3 4">
    <name type="scientific">Akkermansia muciniphila</name>
    <dbReference type="NCBI Taxonomy" id="239935"/>
    <lineage>
        <taxon>Bacteria</taxon>
        <taxon>Pseudomonadati</taxon>
        <taxon>Verrucomicrobiota</taxon>
        <taxon>Verrucomicrobiia</taxon>
        <taxon>Verrucomicrobiales</taxon>
        <taxon>Akkermansiaceae</taxon>
        <taxon>Akkermansia</taxon>
    </lineage>
</organism>
<feature type="chain" id="PRO_5014944980" description="Thioredoxin domain-containing protein" evidence="1">
    <location>
        <begin position="21"/>
        <end position="265"/>
    </location>
</feature>
<dbReference type="OrthoDB" id="9812978at2"/>
<dbReference type="InterPro" id="IPR013766">
    <property type="entry name" value="Thioredoxin_domain"/>
</dbReference>
<evidence type="ECO:0000313" key="3">
    <source>
        <dbReference type="EMBL" id="PNC17685.1"/>
    </source>
</evidence>
<sequence>MIVSRFFMPGVLTAMFLAFAPSFPAAQQEEPDIPSMTRTWTNKETGATFQARLAGLNSVNAIMQNIFTKKKIPFPLKKLSKEDLEWIDFHKELVGKTDAELAKMVIPKGILGKQLKGLTYREKDGRFIKMDGKWNARYFILYYSASWCGPCRASLPRNLEVYRDKIASRKDLEVVLCSMDHALEGAQKWAVSNKMPWPVFLFGYLDNLSKESPLIRKNYPGPIPSLVLVDANGNKIASGSMDGLVRKVEELASAEKEKQTAAEPE</sequence>
<proteinExistence type="predicted"/>
<evidence type="ECO:0000313" key="4">
    <source>
        <dbReference type="Proteomes" id="UP000236000"/>
    </source>
</evidence>
<comment type="caution">
    <text evidence="3">The sequence shown here is derived from an EMBL/GenBank/DDBJ whole genome shotgun (WGS) entry which is preliminary data.</text>
</comment>
<dbReference type="PANTHER" id="PTHR46472:SF1">
    <property type="entry name" value="NUCLEOREDOXIN"/>
    <property type="match status" value="1"/>
</dbReference>
<dbReference type="PROSITE" id="PS51352">
    <property type="entry name" value="THIOREDOXIN_2"/>
    <property type="match status" value="1"/>
</dbReference>
<dbReference type="Pfam" id="PF13905">
    <property type="entry name" value="Thioredoxin_8"/>
    <property type="match status" value="1"/>
</dbReference>
<dbReference type="PANTHER" id="PTHR46472">
    <property type="entry name" value="NUCLEOREDOXIN"/>
    <property type="match status" value="1"/>
</dbReference>
<protein>
    <recommendedName>
        <fullName evidence="2">Thioredoxin domain-containing protein</fullName>
    </recommendedName>
</protein>
<accession>A0A2N8HCR6</accession>
<dbReference type="RefSeq" id="WP_102714325.1">
    <property type="nucleotide sequence ID" value="NZ_PJKA01000012.1"/>
</dbReference>
<evidence type="ECO:0000259" key="2">
    <source>
        <dbReference type="PROSITE" id="PS51352"/>
    </source>
</evidence>
<feature type="domain" description="Thioredoxin" evidence="2">
    <location>
        <begin position="109"/>
        <end position="253"/>
    </location>
</feature>
<dbReference type="GO" id="GO:0030178">
    <property type="term" value="P:negative regulation of Wnt signaling pathway"/>
    <property type="evidence" value="ECO:0007669"/>
    <property type="project" value="TreeGrafter"/>
</dbReference>
<dbReference type="Proteomes" id="UP000236000">
    <property type="component" value="Unassembled WGS sequence"/>
</dbReference>
<dbReference type="Gene3D" id="2.30.30.700">
    <property type="entry name" value="SLA1 homology domain 1"/>
    <property type="match status" value="1"/>
</dbReference>
<name>A0A2N8HCR6_9BACT</name>
<dbReference type="GO" id="GO:0031397">
    <property type="term" value="P:negative regulation of protein ubiquitination"/>
    <property type="evidence" value="ECO:0007669"/>
    <property type="project" value="TreeGrafter"/>
</dbReference>